<keyword evidence="2" id="KW-1185">Reference proteome</keyword>
<dbReference type="EMBL" id="AVOT02004417">
    <property type="protein sequence ID" value="MBW0476305.1"/>
    <property type="molecule type" value="Genomic_DNA"/>
</dbReference>
<name>A0A9Q3GRI3_9BASI</name>
<evidence type="ECO:0000313" key="1">
    <source>
        <dbReference type="EMBL" id="MBW0476305.1"/>
    </source>
</evidence>
<evidence type="ECO:0000313" key="2">
    <source>
        <dbReference type="Proteomes" id="UP000765509"/>
    </source>
</evidence>
<dbReference type="OrthoDB" id="5740088at2759"/>
<gene>
    <name evidence="1" type="ORF">O181_016020</name>
</gene>
<accession>A0A9Q3GRI3</accession>
<protein>
    <submittedName>
        <fullName evidence="1">Uncharacterized protein</fullName>
    </submittedName>
</protein>
<comment type="caution">
    <text evidence="1">The sequence shown here is derived from an EMBL/GenBank/DDBJ whole genome shotgun (WGS) entry which is preliminary data.</text>
</comment>
<reference evidence="1" key="1">
    <citation type="submission" date="2021-03" db="EMBL/GenBank/DDBJ databases">
        <title>Draft genome sequence of rust myrtle Austropuccinia psidii MF-1, a brazilian biotype.</title>
        <authorList>
            <person name="Quecine M.C."/>
            <person name="Pachon D.M.R."/>
            <person name="Bonatelli M.L."/>
            <person name="Correr F.H."/>
            <person name="Franceschini L.M."/>
            <person name="Leite T.F."/>
            <person name="Margarido G.R.A."/>
            <person name="Almeida C.A."/>
            <person name="Ferrarezi J.A."/>
            <person name="Labate C.A."/>
        </authorList>
    </citation>
    <scope>NUCLEOTIDE SEQUENCE</scope>
    <source>
        <strain evidence="1">MF-1</strain>
    </source>
</reference>
<dbReference type="AlphaFoldDB" id="A0A9Q3GRI3"/>
<proteinExistence type="predicted"/>
<sequence>MQDEIQESRLFSIKVEMFLDLVDQTQKQVWKDKDSKEVLKKLARGESLEDYSLEPQAKLLLFKDRVVIPRNQEIQLGIIQMHPD</sequence>
<organism evidence="1 2">
    <name type="scientific">Austropuccinia psidii MF-1</name>
    <dbReference type="NCBI Taxonomy" id="1389203"/>
    <lineage>
        <taxon>Eukaryota</taxon>
        <taxon>Fungi</taxon>
        <taxon>Dikarya</taxon>
        <taxon>Basidiomycota</taxon>
        <taxon>Pucciniomycotina</taxon>
        <taxon>Pucciniomycetes</taxon>
        <taxon>Pucciniales</taxon>
        <taxon>Sphaerophragmiaceae</taxon>
        <taxon>Austropuccinia</taxon>
    </lineage>
</organism>
<dbReference type="Proteomes" id="UP000765509">
    <property type="component" value="Unassembled WGS sequence"/>
</dbReference>